<feature type="domain" description="DNA methylase adenine-specific" evidence="3">
    <location>
        <begin position="126"/>
        <end position="365"/>
    </location>
</feature>
<protein>
    <submittedName>
        <fullName evidence="4">Putative type II restriction-modification system DNA adenine-specific methylase</fullName>
    </submittedName>
</protein>
<keyword evidence="4" id="KW-0808">Transferase</keyword>
<dbReference type="GO" id="GO:0009307">
    <property type="term" value="P:DNA restriction-modification system"/>
    <property type="evidence" value="ECO:0007669"/>
    <property type="project" value="UniProtKB-KW"/>
</dbReference>
<dbReference type="SUPFAM" id="SSF116734">
    <property type="entry name" value="DNA methylase specificity domain"/>
    <property type="match status" value="1"/>
</dbReference>
<evidence type="ECO:0000313" key="5">
    <source>
        <dbReference type="Proteomes" id="UP000002357"/>
    </source>
</evidence>
<dbReference type="Proteomes" id="UP000002357">
    <property type="component" value="Chromosome"/>
</dbReference>
<dbReference type="Pfam" id="PF02384">
    <property type="entry name" value="N6_Mtase"/>
    <property type="match status" value="1"/>
</dbReference>
<dbReference type="InterPro" id="IPR002052">
    <property type="entry name" value="DNA_methylase_N6_adenine_CS"/>
</dbReference>
<evidence type="ECO:0000259" key="3">
    <source>
        <dbReference type="Pfam" id="PF02384"/>
    </source>
</evidence>
<dbReference type="GO" id="GO:0008170">
    <property type="term" value="F:N-methyltransferase activity"/>
    <property type="evidence" value="ECO:0007669"/>
    <property type="project" value="InterPro"/>
</dbReference>
<reference evidence="4 5" key="1">
    <citation type="journal article" date="2010" name="Genome Biol. Evol.">
        <title>The sequence of a 1.8-mb bacterial linear plasmid reveals a rich evolutionary reservoir of secondary metabolic pathways.</title>
        <authorList>
            <person name="Medema M.H."/>
            <person name="Trefzer A."/>
            <person name="Kovalchuk A."/>
            <person name="van den Berg M."/>
            <person name="Mueller U."/>
            <person name="Heijne W."/>
            <person name="Wu L."/>
            <person name="Alam M.T."/>
            <person name="Ronning C.M."/>
            <person name="Nierman W.C."/>
            <person name="Bovenberg R.A.L."/>
            <person name="Breitling R."/>
            <person name="Takano E."/>
        </authorList>
    </citation>
    <scope>NUCLEOTIDE SEQUENCE [LARGE SCALE GENOMIC DNA]</scope>
    <source>
        <strain evidence="5">ATCC 27064 / DSM 738 / JCM 4710 / NBRC 13307 / NCIMB 12785 / NRRL 3585 / VKM Ac-602</strain>
    </source>
</reference>
<dbReference type="InterPro" id="IPR036388">
    <property type="entry name" value="WH-like_DNA-bd_sf"/>
</dbReference>
<dbReference type="InterPro" id="IPR003356">
    <property type="entry name" value="DNA_methylase_A-5"/>
</dbReference>
<proteinExistence type="predicted"/>
<evidence type="ECO:0000256" key="2">
    <source>
        <dbReference type="ARBA" id="ARBA00023125"/>
    </source>
</evidence>
<dbReference type="GO" id="GO:0032259">
    <property type="term" value="P:methylation"/>
    <property type="evidence" value="ECO:0007669"/>
    <property type="project" value="UniProtKB-KW"/>
</dbReference>
<dbReference type="Gene3D" id="1.10.10.10">
    <property type="entry name" value="Winged helix-like DNA-binding domain superfamily/Winged helix DNA-binding domain"/>
    <property type="match status" value="1"/>
</dbReference>
<dbReference type="KEGG" id="sclf:BB341_01130"/>
<keyword evidence="2" id="KW-0238">DNA-binding</keyword>
<dbReference type="eggNOG" id="COG0286">
    <property type="taxonomic scope" value="Bacteria"/>
</dbReference>
<dbReference type="CDD" id="cd02440">
    <property type="entry name" value="AdoMet_MTases"/>
    <property type="match status" value="1"/>
</dbReference>
<dbReference type="Gene3D" id="3.90.220.20">
    <property type="entry name" value="DNA methylase specificity domains"/>
    <property type="match status" value="1"/>
</dbReference>
<dbReference type="GO" id="GO:0003677">
    <property type="term" value="F:DNA binding"/>
    <property type="evidence" value="ECO:0007669"/>
    <property type="project" value="UniProtKB-KW"/>
</dbReference>
<dbReference type="Gene3D" id="3.40.50.150">
    <property type="entry name" value="Vaccinia Virus protein VP39"/>
    <property type="match status" value="1"/>
</dbReference>
<dbReference type="AlphaFoldDB" id="B5GWS6"/>
<keyword evidence="5" id="KW-1185">Reference proteome</keyword>
<accession>B5GWS6</accession>
<evidence type="ECO:0000256" key="1">
    <source>
        <dbReference type="ARBA" id="ARBA00022747"/>
    </source>
</evidence>
<keyword evidence="1" id="KW-0680">Restriction system</keyword>
<dbReference type="STRING" id="1901.BB341_01130"/>
<keyword evidence="4" id="KW-0489">Methyltransferase</keyword>
<dbReference type="GeneID" id="93728125"/>
<dbReference type="PANTHER" id="PTHR42998:SF1">
    <property type="entry name" value="TYPE I RESTRICTION ENZYME HINDI METHYLASE SUBUNIT"/>
    <property type="match status" value="1"/>
</dbReference>
<dbReference type="InterPro" id="IPR029063">
    <property type="entry name" value="SAM-dependent_MTases_sf"/>
</dbReference>
<name>B5GWS6_STRCL</name>
<dbReference type="PRINTS" id="PR00507">
    <property type="entry name" value="N12N6MTFRASE"/>
</dbReference>
<dbReference type="PROSITE" id="PS00092">
    <property type="entry name" value="N6_MTASE"/>
    <property type="match status" value="1"/>
</dbReference>
<dbReference type="InterPro" id="IPR044946">
    <property type="entry name" value="Restrct_endonuc_typeI_TRD_sf"/>
</dbReference>
<gene>
    <name evidence="4" type="primary">savM2</name>
    <name evidence="4" type="ORF">SCLAV_5482</name>
</gene>
<dbReference type="PANTHER" id="PTHR42998">
    <property type="entry name" value="TYPE I RESTRICTION ENZYME HINDVIIP M PROTEIN-RELATED"/>
    <property type="match status" value="1"/>
</dbReference>
<organism evidence="4 5">
    <name type="scientific">Streptomyces clavuligerus</name>
    <dbReference type="NCBI Taxonomy" id="1901"/>
    <lineage>
        <taxon>Bacteria</taxon>
        <taxon>Bacillati</taxon>
        <taxon>Actinomycetota</taxon>
        <taxon>Actinomycetes</taxon>
        <taxon>Kitasatosporales</taxon>
        <taxon>Streptomycetaceae</taxon>
        <taxon>Streptomyces</taxon>
    </lineage>
</organism>
<dbReference type="OrthoDB" id="9784823at2"/>
<dbReference type="REBASE" id="486610">
    <property type="entry name" value="M.Scl27064ORF26670P"/>
</dbReference>
<dbReference type="InterPro" id="IPR052916">
    <property type="entry name" value="Type-I_RE_MTase_Subunit"/>
</dbReference>
<dbReference type="SUPFAM" id="SSF53335">
    <property type="entry name" value="S-adenosyl-L-methionine-dependent methyltransferases"/>
    <property type="match status" value="1"/>
</dbReference>
<dbReference type="RefSeq" id="WP_003956331.1">
    <property type="nucleotide sequence ID" value="NZ_CM000913.1"/>
</dbReference>
<evidence type="ECO:0000313" key="4">
    <source>
        <dbReference type="EMBL" id="EFG10549.1"/>
    </source>
</evidence>
<sequence>MPSPPPVTVTLAEIARLAGVGRAAVSNWRRRYHTFPEPAGGTDTSPQFDLAEVESWLRAEGKLRREEDLLRWLWPQFDALDGRTAAGEAIAAVAGAASADGAPDGLGDAQRAAVREALAVARTRGVGPTYEFLLERWLGAHVRQVTTTPGQLAELMVALAAPSGDRPRTVLDPACGTGGLLLTAGHHWSSRRRLDLLGADISPVLTRLARGRVATAGLPRSVRTQIRTGDTLRSDVWPEERADVVLCNPPYNTRDWGHEELATDPRWVFAHPPRTEPELAWVQHALSRLADGGTAVLLLPPGVAKRRAGRRIRAGLLRTGALRALIALPVGSAPPHSVGLHLWLLRKPAEDAPPPTTLLLVDAEDGERTGRDPRPPVDWDALLRSVPGLVQAYEAGATPARTAVRSTVVPVVGLLDEQVDLTPARHVPADSGSAARRARRSWGEFTSVLGRLEEISTALAPLRQLTDDGPQPSMTSVDELLRAEALHLHGGQTLPREAVHHGPRPRGAVPVLTVADLLHGTEPTGWLGPHQVTAFGEHLTLTAPHDVVVAGTSQLFDAWVEEAAPMVLVPQILALRPDRDLLDPWFLAGCLRSPGNTRQAGSHSTHASRVDVRRLKVPRLPLDEQRRYGEAFRRIIELERMLGRAGELGKELSSALSDVLAGGRLL</sequence>
<dbReference type="EMBL" id="CM000913">
    <property type="protein sequence ID" value="EFG10549.1"/>
    <property type="molecule type" value="Genomic_DNA"/>
</dbReference>